<proteinExistence type="predicted"/>
<reference evidence="1" key="1">
    <citation type="journal article" date="2021" name="Proc. Natl. Acad. Sci. U.S.A.">
        <title>A Catalog of Tens of Thousands of Viruses from Human Metagenomes Reveals Hidden Associations with Chronic Diseases.</title>
        <authorList>
            <person name="Tisza M.J."/>
            <person name="Buck C.B."/>
        </authorList>
    </citation>
    <scope>NUCLEOTIDE SEQUENCE</scope>
    <source>
        <strain evidence="1">CtUT63</strain>
    </source>
</reference>
<sequence>MGYESLRSWPAVWGYLLPCLTEPPHFLLVSISVDLEKTFPQTVY</sequence>
<evidence type="ECO:0000313" key="1">
    <source>
        <dbReference type="EMBL" id="DAE14870.1"/>
    </source>
</evidence>
<organism evidence="1">
    <name type="scientific">Podoviridae sp. ctUT63</name>
    <dbReference type="NCBI Taxonomy" id="2825253"/>
    <lineage>
        <taxon>Viruses</taxon>
        <taxon>Duplodnaviria</taxon>
        <taxon>Heunggongvirae</taxon>
        <taxon>Uroviricota</taxon>
        <taxon>Caudoviricetes</taxon>
    </lineage>
</organism>
<accession>A0A8S5Q688</accession>
<protein>
    <submittedName>
        <fullName evidence="1">Uncharacterized protein</fullName>
    </submittedName>
</protein>
<dbReference type="EMBL" id="BK015595">
    <property type="protein sequence ID" value="DAE14870.1"/>
    <property type="molecule type" value="Genomic_DNA"/>
</dbReference>
<name>A0A8S5Q688_9CAUD</name>